<dbReference type="InterPro" id="IPR052155">
    <property type="entry name" value="Biofilm_reg_signaling"/>
</dbReference>
<dbReference type="CDD" id="cd01949">
    <property type="entry name" value="GGDEF"/>
    <property type="match status" value="1"/>
</dbReference>
<dbReference type="PROSITE" id="PS50883">
    <property type="entry name" value="EAL"/>
    <property type="match status" value="1"/>
</dbReference>
<keyword evidence="4" id="KW-0378">Hydrolase</keyword>
<feature type="region of interest" description="Disordered" evidence="1">
    <location>
        <begin position="595"/>
        <end position="620"/>
    </location>
</feature>
<dbReference type="SMART" id="SM00267">
    <property type="entry name" value="GGDEF"/>
    <property type="match status" value="1"/>
</dbReference>
<proteinExistence type="predicted"/>
<feature type="domain" description="GGDEF" evidence="3">
    <location>
        <begin position="198"/>
        <end position="331"/>
    </location>
</feature>
<dbReference type="Gene3D" id="3.30.70.270">
    <property type="match status" value="1"/>
</dbReference>
<reference evidence="4 5" key="1">
    <citation type="submission" date="2024-02" db="EMBL/GenBank/DDBJ databases">
        <title>Adaptive strategies in a cosmopolitan and abundant soil bacterium.</title>
        <authorList>
            <person name="Carini P."/>
        </authorList>
    </citation>
    <scope>NUCLEOTIDE SEQUENCE [LARGE SCALE GENOMIC DNA]</scope>
    <source>
        <strain evidence="4 5">AZCC 1608</strain>
    </source>
</reference>
<dbReference type="EMBL" id="JAZHRV010000001">
    <property type="protein sequence ID" value="MEH2559279.1"/>
    <property type="molecule type" value="Genomic_DNA"/>
</dbReference>
<dbReference type="Pfam" id="PF00563">
    <property type="entry name" value="EAL"/>
    <property type="match status" value="1"/>
</dbReference>
<evidence type="ECO:0000259" key="3">
    <source>
        <dbReference type="PROSITE" id="PS50887"/>
    </source>
</evidence>
<dbReference type="PANTHER" id="PTHR44757">
    <property type="entry name" value="DIGUANYLATE CYCLASE DGCP"/>
    <property type="match status" value="1"/>
</dbReference>
<dbReference type="Gene3D" id="3.30.450.20">
    <property type="entry name" value="PAS domain"/>
    <property type="match status" value="1"/>
</dbReference>
<dbReference type="Gene3D" id="3.20.20.450">
    <property type="entry name" value="EAL domain"/>
    <property type="match status" value="1"/>
</dbReference>
<dbReference type="CDD" id="cd01948">
    <property type="entry name" value="EAL"/>
    <property type="match status" value="1"/>
</dbReference>
<name>A0ABU8BL47_9BRAD</name>
<dbReference type="InterPro" id="IPR001633">
    <property type="entry name" value="EAL_dom"/>
</dbReference>
<dbReference type="InterPro" id="IPR035919">
    <property type="entry name" value="EAL_sf"/>
</dbReference>
<dbReference type="EC" id="3.1.4.52" evidence="4"/>
<gene>
    <name evidence="4" type="ORF">V1286_006808</name>
</gene>
<dbReference type="InterPro" id="IPR000160">
    <property type="entry name" value="GGDEF_dom"/>
</dbReference>
<dbReference type="PANTHER" id="PTHR44757:SF2">
    <property type="entry name" value="BIOFILM ARCHITECTURE MAINTENANCE PROTEIN MBAA"/>
    <property type="match status" value="1"/>
</dbReference>
<dbReference type="Proteomes" id="UP001364224">
    <property type="component" value="Unassembled WGS sequence"/>
</dbReference>
<keyword evidence="5" id="KW-1185">Reference proteome</keyword>
<dbReference type="GO" id="GO:0071111">
    <property type="term" value="F:cyclic-guanylate-specific phosphodiesterase activity"/>
    <property type="evidence" value="ECO:0007669"/>
    <property type="project" value="UniProtKB-EC"/>
</dbReference>
<comment type="caution">
    <text evidence="4">The sequence shown here is derived from an EMBL/GenBank/DDBJ whole genome shotgun (WGS) entry which is preliminary data.</text>
</comment>
<evidence type="ECO:0000313" key="4">
    <source>
        <dbReference type="EMBL" id="MEH2559279.1"/>
    </source>
</evidence>
<evidence type="ECO:0000313" key="5">
    <source>
        <dbReference type="Proteomes" id="UP001364224"/>
    </source>
</evidence>
<dbReference type="Pfam" id="PF00990">
    <property type="entry name" value="GGDEF"/>
    <property type="match status" value="1"/>
</dbReference>
<dbReference type="InterPro" id="IPR043128">
    <property type="entry name" value="Rev_trsase/Diguanyl_cyclase"/>
</dbReference>
<dbReference type="InterPro" id="IPR029787">
    <property type="entry name" value="Nucleotide_cyclase"/>
</dbReference>
<protein>
    <submittedName>
        <fullName evidence="4">Cyclic di-GMP phosphodiesterase Gmr</fullName>
        <ecNumber evidence="4">3.1.4.52</ecNumber>
    </submittedName>
</protein>
<sequence>MKIADFYGCPGFSQFHLTNATRDFAKLRGMQSPNKHDFQAAATQASDESIFESELNILRDVFRLLPAGVTVQDEHGEFVLMNDAATTLLEKAAAAPSASQLSDRRETCLELLRTGRPAVLEEAVAGGPAKQVFLTSHRPVEVAGRKLLISSSTDITEQKAFEDHLFRSAYYDELTGLPTRRVIEHRVNSLLKYDNGQGRFALAFLDIDNFKHINDYYGHAVGDALLVEMAKRLGLDLRDSDILSRISGDEFVLLLNPIQNDAEVEEFIHFILQRLKAPFFIDQSEIFASTSIGVSLYPEHGRSYEVLRQNADIAMYRVKNGSKGAAAFFDTSMEREALARMKIEQSLRLAILEKRFCCAFQPKVDIRTQEITGVEALVRLRDDEGVIQAPSTFINLATELGLIDELTHLVLAEIVKSIDLINETFGPDTTISMNVAAKQAGNPEFMRPFAEALEATGFPARFMIEVTEDAFVTKTHFQDEILPIFRKLGVKISIDDFGIGYSSLSALADITADEIKIDRSFITDIHKRPRSQGILRAIESLSEALGMTVIAEGLESFEELAYLQAATKIRYAQGYYFSKPTFLEDLKLAPPRASEARASLASRPAQENRPTYSRAGGYRR</sequence>
<dbReference type="PROSITE" id="PS50887">
    <property type="entry name" value="GGDEF"/>
    <property type="match status" value="1"/>
</dbReference>
<accession>A0ABU8BL47</accession>
<evidence type="ECO:0000256" key="1">
    <source>
        <dbReference type="SAM" id="MobiDB-lite"/>
    </source>
</evidence>
<feature type="compositionally biased region" description="Low complexity" evidence="1">
    <location>
        <begin position="595"/>
        <end position="605"/>
    </location>
</feature>
<dbReference type="SUPFAM" id="SSF141868">
    <property type="entry name" value="EAL domain-like"/>
    <property type="match status" value="1"/>
</dbReference>
<dbReference type="NCBIfam" id="TIGR00254">
    <property type="entry name" value="GGDEF"/>
    <property type="match status" value="1"/>
</dbReference>
<organism evidence="4 5">
    <name type="scientific">Bradyrhizobium algeriense</name>
    <dbReference type="NCBI Taxonomy" id="634784"/>
    <lineage>
        <taxon>Bacteria</taxon>
        <taxon>Pseudomonadati</taxon>
        <taxon>Pseudomonadota</taxon>
        <taxon>Alphaproteobacteria</taxon>
        <taxon>Hyphomicrobiales</taxon>
        <taxon>Nitrobacteraceae</taxon>
        <taxon>Bradyrhizobium</taxon>
    </lineage>
</organism>
<dbReference type="SUPFAM" id="SSF55073">
    <property type="entry name" value="Nucleotide cyclase"/>
    <property type="match status" value="1"/>
</dbReference>
<evidence type="ECO:0000259" key="2">
    <source>
        <dbReference type="PROSITE" id="PS50883"/>
    </source>
</evidence>
<dbReference type="SMART" id="SM00052">
    <property type="entry name" value="EAL"/>
    <property type="match status" value="1"/>
</dbReference>
<feature type="domain" description="EAL" evidence="2">
    <location>
        <begin position="340"/>
        <end position="594"/>
    </location>
</feature>